<evidence type="ECO:0000313" key="4">
    <source>
        <dbReference type="Proteomes" id="UP000623440"/>
    </source>
</evidence>
<evidence type="ECO:0000313" key="3">
    <source>
        <dbReference type="EMBL" id="MBD2532071.1"/>
    </source>
</evidence>
<dbReference type="InterPro" id="IPR029058">
    <property type="entry name" value="AB_hydrolase_fold"/>
</dbReference>
<dbReference type="SUPFAM" id="SSF53474">
    <property type="entry name" value="alpha/beta-Hydrolases"/>
    <property type="match status" value="1"/>
</dbReference>
<dbReference type="PANTHER" id="PTHR43798:SF33">
    <property type="entry name" value="HYDROLASE, PUTATIVE (AFU_ORTHOLOGUE AFUA_2G14860)-RELATED"/>
    <property type="match status" value="1"/>
</dbReference>
<proteinExistence type="predicted"/>
<protein>
    <submittedName>
        <fullName evidence="3">Alpha/beta hydrolase</fullName>
    </submittedName>
</protein>
<dbReference type="GO" id="GO:0016787">
    <property type="term" value="F:hydrolase activity"/>
    <property type="evidence" value="ECO:0007669"/>
    <property type="project" value="UniProtKB-KW"/>
</dbReference>
<dbReference type="Pfam" id="PF00561">
    <property type="entry name" value="Abhydrolase_1"/>
    <property type="match status" value="1"/>
</dbReference>
<keyword evidence="4" id="KW-1185">Reference proteome</keyword>
<dbReference type="EMBL" id="JACJSI010000048">
    <property type="protein sequence ID" value="MBD2532071.1"/>
    <property type="molecule type" value="Genomic_DNA"/>
</dbReference>
<dbReference type="Gene3D" id="3.40.50.1820">
    <property type="entry name" value="alpha/beta hydrolase"/>
    <property type="match status" value="1"/>
</dbReference>
<sequence length="350" mass="38597">MSEKINYQRRRFLGTVAVTIATTQLGIFGSAIAQSSKTKPAVLSTTKPGTNTSFGSLKQIDAGVLNVGYAETGRANGHPVILLHGWPYDIHSYVDVAPLLASAGYRVIVPYLRGYGTTRFLSSETFRNGQQSAIAVDIIALMDALKIEKAILAGYDWGARTANIIAALWPERCKALVSVSGYLIGSLEANKTPLPPQAELEWWYQFYFATERGRAGYDKYRHDFNKLIWQLASPQWRFDDATFERSAASFNNPDHVGIVIHNYRWRLGLAKGESKYDEIEKRLATAPAIAVPTITLEGDANGAPHPDASTYAKKFSSKYAHRIIKGGVGHNLPQEAPREFAKAIVEVDGY</sequence>
<organism evidence="3 4">
    <name type="scientific">Nostoc flagelliforme FACHB-838</name>
    <dbReference type="NCBI Taxonomy" id="2692904"/>
    <lineage>
        <taxon>Bacteria</taxon>
        <taxon>Bacillati</taxon>
        <taxon>Cyanobacteriota</taxon>
        <taxon>Cyanophyceae</taxon>
        <taxon>Nostocales</taxon>
        <taxon>Nostocaceae</taxon>
        <taxon>Nostoc</taxon>
    </lineage>
</organism>
<dbReference type="PROSITE" id="PS51318">
    <property type="entry name" value="TAT"/>
    <property type="match status" value="1"/>
</dbReference>
<feature type="domain" description="AB hydrolase-1" evidence="2">
    <location>
        <begin position="79"/>
        <end position="207"/>
    </location>
</feature>
<dbReference type="InterPro" id="IPR000639">
    <property type="entry name" value="Epox_hydrolase-like"/>
</dbReference>
<accession>A0ABR8DRN8</accession>
<keyword evidence="3" id="KW-0378">Hydrolase</keyword>
<dbReference type="RefSeq" id="WP_190942727.1">
    <property type="nucleotide sequence ID" value="NZ_JACJSI010000048.1"/>
</dbReference>
<dbReference type="InterPro" id="IPR006311">
    <property type="entry name" value="TAT_signal"/>
</dbReference>
<dbReference type="PRINTS" id="PR00412">
    <property type="entry name" value="EPOXHYDRLASE"/>
</dbReference>
<keyword evidence="1" id="KW-0472">Membrane</keyword>
<keyword evidence="1" id="KW-0812">Transmembrane</keyword>
<name>A0ABR8DRN8_9NOSO</name>
<reference evidence="3 4" key="1">
    <citation type="journal article" date="2020" name="ISME J.">
        <title>Comparative genomics reveals insights into cyanobacterial evolution and habitat adaptation.</title>
        <authorList>
            <person name="Chen M.Y."/>
            <person name="Teng W.K."/>
            <person name="Zhao L."/>
            <person name="Hu C.X."/>
            <person name="Zhou Y.K."/>
            <person name="Han B.P."/>
            <person name="Song L.R."/>
            <person name="Shu W.S."/>
        </authorList>
    </citation>
    <scope>NUCLEOTIDE SEQUENCE [LARGE SCALE GENOMIC DNA]</scope>
    <source>
        <strain evidence="3 4">FACHB-838</strain>
    </source>
</reference>
<comment type="caution">
    <text evidence="3">The sequence shown here is derived from an EMBL/GenBank/DDBJ whole genome shotgun (WGS) entry which is preliminary data.</text>
</comment>
<evidence type="ECO:0000256" key="1">
    <source>
        <dbReference type="SAM" id="Phobius"/>
    </source>
</evidence>
<dbReference type="InterPro" id="IPR050266">
    <property type="entry name" value="AB_hydrolase_sf"/>
</dbReference>
<feature type="transmembrane region" description="Helical" evidence="1">
    <location>
        <begin position="12"/>
        <end position="33"/>
    </location>
</feature>
<evidence type="ECO:0000259" key="2">
    <source>
        <dbReference type="Pfam" id="PF00561"/>
    </source>
</evidence>
<dbReference type="Proteomes" id="UP000623440">
    <property type="component" value="Unassembled WGS sequence"/>
</dbReference>
<dbReference type="PANTHER" id="PTHR43798">
    <property type="entry name" value="MONOACYLGLYCEROL LIPASE"/>
    <property type="match status" value="1"/>
</dbReference>
<dbReference type="InterPro" id="IPR000073">
    <property type="entry name" value="AB_hydrolase_1"/>
</dbReference>
<keyword evidence="1" id="KW-1133">Transmembrane helix</keyword>
<gene>
    <name evidence="3" type="ORF">H6G97_21775</name>
</gene>